<keyword evidence="12" id="KW-1185">Reference proteome</keyword>
<evidence type="ECO:0000313" key="11">
    <source>
        <dbReference type="EMBL" id="TRY69968.1"/>
    </source>
</evidence>
<dbReference type="FunFam" id="3.90.1200.10:FF:000007">
    <property type="entry name" value="hydroxylysine kinase isoform X1"/>
    <property type="match status" value="1"/>
</dbReference>
<dbReference type="STRING" id="6832.A0A553NX19"/>
<dbReference type="FunFam" id="3.30.200.20:FF:000549">
    <property type="entry name" value="hydroxylysine kinase"/>
    <property type="match status" value="1"/>
</dbReference>
<comment type="subcellular location">
    <subcellularLocation>
        <location evidence="1">Cytoplasm</location>
    </subcellularLocation>
</comment>
<evidence type="ECO:0000259" key="10">
    <source>
        <dbReference type="Pfam" id="PF01636"/>
    </source>
</evidence>
<evidence type="ECO:0000256" key="9">
    <source>
        <dbReference type="ARBA" id="ARBA00040505"/>
    </source>
</evidence>
<dbReference type="SUPFAM" id="SSF56112">
    <property type="entry name" value="Protein kinase-like (PK-like)"/>
    <property type="match status" value="1"/>
</dbReference>
<dbReference type="EC" id="2.7.1.81" evidence="8"/>
<evidence type="ECO:0000256" key="1">
    <source>
        <dbReference type="ARBA" id="ARBA00004496"/>
    </source>
</evidence>
<dbReference type="PANTHER" id="PTHR21064">
    <property type="entry name" value="AMINOGLYCOSIDE PHOSPHOTRANSFERASE DOMAIN-CONTAINING PROTEIN-RELATED"/>
    <property type="match status" value="1"/>
</dbReference>
<dbReference type="Proteomes" id="UP000318571">
    <property type="component" value="Chromosome 9"/>
</dbReference>
<evidence type="ECO:0000256" key="5">
    <source>
        <dbReference type="ARBA" id="ARBA00022777"/>
    </source>
</evidence>
<evidence type="ECO:0000256" key="6">
    <source>
        <dbReference type="ARBA" id="ARBA00036820"/>
    </source>
</evidence>
<dbReference type="PANTHER" id="PTHR21064:SF1">
    <property type="entry name" value="HYDROXYLYSINE KINASE"/>
    <property type="match status" value="1"/>
</dbReference>
<dbReference type="Gene3D" id="3.90.1200.10">
    <property type="match status" value="1"/>
</dbReference>
<accession>A0A553NX19</accession>
<evidence type="ECO:0000256" key="4">
    <source>
        <dbReference type="ARBA" id="ARBA00022679"/>
    </source>
</evidence>
<dbReference type="OrthoDB" id="9973935at2759"/>
<name>A0A553NX19_TIGCA</name>
<proteinExistence type="inferred from homology"/>
<dbReference type="EMBL" id="VCGU01000009">
    <property type="protein sequence ID" value="TRY69968.1"/>
    <property type="molecule type" value="Genomic_DNA"/>
</dbReference>
<evidence type="ECO:0000256" key="2">
    <source>
        <dbReference type="ARBA" id="ARBA00006219"/>
    </source>
</evidence>
<dbReference type="GO" id="GO:0005737">
    <property type="term" value="C:cytoplasm"/>
    <property type="evidence" value="ECO:0007669"/>
    <property type="project" value="UniProtKB-SubCell"/>
</dbReference>
<evidence type="ECO:0000313" key="12">
    <source>
        <dbReference type="Proteomes" id="UP000318571"/>
    </source>
</evidence>
<dbReference type="GO" id="GO:0047992">
    <property type="term" value="F:hydroxylysine kinase activity"/>
    <property type="evidence" value="ECO:0007669"/>
    <property type="project" value="UniProtKB-EC"/>
</dbReference>
<comment type="caution">
    <text evidence="11">The sequence shown here is derived from an EMBL/GenBank/DDBJ whole genome shotgun (WGS) entry which is preliminary data.</text>
</comment>
<comment type="catalytic activity">
    <reaction evidence="6">
        <text>(5R)-5-hydroxy-L-lysine + GTP = (5R)-5-phosphooxy-L-lysine + GDP + H(+)</text>
        <dbReference type="Rhea" id="RHEA:19049"/>
        <dbReference type="ChEBI" id="CHEBI:15378"/>
        <dbReference type="ChEBI" id="CHEBI:37565"/>
        <dbReference type="ChEBI" id="CHEBI:57882"/>
        <dbReference type="ChEBI" id="CHEBI:58189"/>
        <dbReference type="ChEBI" id="CHEBI:58357"/>
        <dbReference type="EC" id="2.7.1.81"/>
    </reaction>
</comment>
<protein>
    <recommendedName>
        <fullName evidence="9">Hydroxylysine kinase</fullName>
        <ecNumber evidence="8">2.7.1.81</ecNumber>
    </recommendedName>
</protein>
<dbReference type="Pfam" id="PF01636">
    <property type="entry name" value="APH"/>
    <property type="match status" value="1"/>
</dbReference>
<dbReference type="InterPro" id="IPR011009">
    <property type="entry name" value="Kinase-like_dom_sf"/>
</dbReference>
<dbReference type="OMA" id="QNDANEY"/>
<evidence type="ECO:0000256" key="3">
    <source>
        <dbReference type="ARBA" id="ARBA00022490"/>
    </source>
</evidence>
<dbReference type="InterPro" id="IPR002575">
    <property type="entry name" value="Aminoglycoside_PTrfase"/>
</dbReference>
<dbReference type="InterPro" id="IPR050249">
    <property type="entry name" value="Pseudomonas-type_ThrB"/>
</dbReference>
<reference evidence="11 12" key="1">
    <citation type="journal article" date="2018" name="Nat. Ecol. Evol.">
        <title>Genomic signatures of mitonuclear coevolution across populations of Tigriopus californicus.</title>
        <authorList>
            <person name="Barreto F.S."/>
            <person name="Watson E.T."/>
            <person name="Lima T.G."/>
            <person name="Willett C.S."/>
            <person name="Edmands S."/>
            <person name="Li W."/>
            <person name="Burton R.S."/>
        </authorList>
    </citation>
    <scope>NUCLEOTIDE SEQUENCE [LARGE SCALE GENOMIC DNA]</scope>
    <source>
        <strain evidence="11 12">San Diego</strain>
    </source>
</reference>
<evidence type="ECO:0000256" key="7">
    <source>
        <dbReference type="ARBA" id="ARBA00037368"/>
    </source>
</evidence>
<sequence>MGEVGTIKLSEYVKPNVSEYKVVNLIQTLYGLQTQKVKELNGFDDQNFWFKPVSVEGNPYLASLWEHGYVLKIANSKDSQDSALFDAQKELMFHFHRDGFEVSLPILNKRGQYNSLEELKFLSTDDDLEEKPMGRNMIRVLRFIPGKTLYEIDPWTVDNFFQCGQYVGRMDQSLKSFHHSAYDTRYLSWSLTNVPKLSSVLHVVEDPDRVTLMTDIIETFKREVLPRLPELEEGIIHGDVNDHNIVVKQRSDNPLQYDIVSVIDFGDSQKNPLLFELAITIMYMMLKHSAVHPNQTGGHVIAGYIKHRKIPRLEMDLLRTCIASRFAQALILGAYSYRQNPTNEYLLLSAKTGWKVVEEFWCFPKEQLMKDWQQIVSEYQN</sequence>
<keyword evidence="3" id="KW-0963">Cytoplasm</keyword>
<keyword evidence="5" id="KW-0418">Kinase</keyword>
<keyword evidence="4" id="KW-0808">Transferase</keyword>
<feature type="domain" description="Aminoglycoside phosphotransferase" evidence="10">
    <location>
        <begin position="62"/>
        <end position="284"/>
    </location>
</feature>
<dbReference type="AlphaFoldDB" id="A0A553NX19"/>
<organism evidence="11 12">
    <name type="scientific">Tigriopus californicus</name>
    <name type="common">Marine copepod</name>
    <dbReference type="NCBI Taxonomy" id="6832"/>
    <lineage>
        <taxon>Eukaryota</taxon>
        <taxon>Metazoa</taxon>
        <taxon>Ecdysozoa</taxon>
        <taxon>Arthropoda</taxon>
        <taxon>Crustacea</taxon>
        <taxon>Multicrustacea</taxon>
        <taxon>Hexanauplia</taxon>
        <taxon>Copepoda</taxon>
        <taxon>Harpacticoida</taxon>
        <taxon>Harpacticidae</taxon>
        <taxon>Tigriopus</taxon>
    </lineage>
</organism>
<comment type="similarity">
    <text evidence="2">Belongs to the aminoglycoside phosphotransferase family.</text>
</comment>
<evidence type="ECO:0000256" key="8">
    <source>
        <dbReference type="ARBA" id="ARBA00038873"/>
    </source>
</evidence>
<gene>
    <name evidence="11" type="ORF">TCAL_02332</name>
</gene>
<comment type="function">
    <text evidence="7">Catalyzes the GTP-dependent phosphorylation of 5-hydroxy-L-lysine.</text>
</comment>